<name>A0AAD8E5B3_DIPPU</name>
<dbReference type="AlphaFoldDB" id="A0AAD8E5B3"/>
<gene>
    <name evidence="1" type="ORF">L9F63_025296</name>
</gene>
<feature type="non-terminal residue" evidence="1">
    <location>
        <position position="1"/>
    </location>
</feature>
<sequence length="59" mass="6451">FHLIKVPARTVKKIQRVVTIMFSKLRVVAGSTCNSSFALTALYTIDPSNAAKEGRELAT</sequence>
<organism evidence="1 2">
    <name type="scientific">Diploptera punctata</name>
    <name type="common">Pacific beetle cockroach</name>
    <dbReference type="NCBI Taxonomy" id="6984"/>
    <lineage>
        <taxon>Eukaryota</taxon>
        <taxon>Metazoa</taxon>
        <taxon>Ecdysozoa</taxon>
        <taxon>Arthropoda</taxon>
        <taxon>Hexapoda</taxon>
        <taxon>Insecta</taxon>
        <taxon>Pterygota</taxon>
        <taxon>Neoptera</taxon>
        <taxon>Polyneoptera</taxon>
        <taxon>Dictyoptera</taxon>
        <taxon>Blattodea</taxon>
        <taxon>Blaberoidea</taxon>
        <taxon>Blaberidae</taxon>
        <taxon>Diplopterinae</taxon>
        <taxon>Diploptera</taxon>
    </lineage>
</organism>
<reference evidence="1" key="1">
    <citation type="journal article" date="2023" name="IScience">
        <title>Live-bearing cockroach genome reveals convergent evolutionary mechanisms linked to viviparity in insects and beyond.</title>
        <authorList>
            <person name="Fouks B."/>
            <person name="Harrison M.C."/>
            <person name="Mikhailova A.A."/>
            <person name="Marchal E."/>
            <person name="English S."/>
            <person name="Carruthers M."/>
            <person name="Jennings E.C."/>
            <person name="Chiamaka E.L."/>
            <person name="Frigard R.A."/>
            <person name="Pippel M."/>
            <person name="Attardo G.M."/>
            <person name="Benoit J.B."/>
            <person name="Bornberg-Bauer E."/>
            <person name="Tobe S.S."/>
        </authorList>
    </citation>
    <scope>NUCLEOTIDE SEQUENCE</scope>
    <source>
        <tissue evidence="1">Testes</tissue>
    </source>
</reference>
<accession>A0AAD8E5B3</accession>
<protein>
    <submittedName>
        <fullName evidence="1">Uncharacterized protein</fullName>
    </submittedName>
</protein>
<reference evidence="1" key="2">
    <citation type="submission" date="2023-05" db="EMBL/GenBank/DDBJ databases">
        <authorList>
            <person name="Fouks B."/>
        </authorList>
    </citation>
    <scope>NUCLEOTIDE SEQUENCE</scope>
    <source>
        <strain evidence="1">Stay&amp;Tobe</strain>
        <tissue evidence="1">Testes</tissue>
    </source>
</reference>
<evidence type="ECO:0000313" key="1">
    <source>
        <dbReference type="EMBL" id="KAJ9577840.1"/>
    </source>
</evidence>
<dbReference type="Proteomes" id="UP001233999">
    <property type="component" value="Unassembled WGS sequence"/>
</dbReference>
<evidence type="ECO:0000313" key="2">
    <source>
        <dbReference type="Proteomes" id="UP001233999"/>
    </source>
</evidence>
<keyword evidence="2" id="KW-1185">Reference proteome</keyword>
<dbReference type="EMBL" id="JASPKZ010009319">
    <property type="protein sequence ID" value="KAJ9577840.1"/>
    <property type="molecule type" value="Genomic_DNA"/>
</dbReference>
<feature type="non-terminal residue" evidence="1">
    <location>
        <position position="59"/>
    </location>
</feature>
<comment type="caution">
    <text evidence="1">The sequence shown here is derived from an EMBL/GenBank/DDBJ whole genome shotgun (WGS) entry which is preliminary data.</text>
</comment>
<proteinExistence type="predicted"/>